<dbReference type="SUPFAM" id="SSF46785">
    <property type="entry name" value="Winged helix' DNA-binding domain"/>
    <property type="match status" value="1"/>
</dbReference>
<dbReference type="EMBL" id="QRHL01000012">
    <property type="protein sequence ID" value="RHF71802.1"/>
    <property type="molecule type" value="Genomic_DNA"/>
</dbReference>
<keyword evidence="1" id="KW-0805">Transcription regulation</keyword>
<dbReference type="Proteomes" id="UP000284676">
    <property type="component" value="Unassembled WGS sequence"/>
</dbReference>
<dbReference type="InterPro" id="IPR036390">
    <property type="entry name" value="WH_DNA-bd_sf"/>
</dbReference>
<dbReference type="InterPro" id="IPR050707">
    <property type="entry name" value="HTH_MetabolicPath_Reg"/>
</dbReference>
<dbReference type="Pfam" id="PF01614">
    <property type="entry name" value="IclR_C"/>
    <property type="match status" value="1"/>
</dbReference>
<evidence type="ECO:0000256" key="2">
    <source>
        <dbReference type="ARBA" id="ARBA00023125"/>
    </source>
</evidence>
<keyword evidence="2" id="KW-0238">DNA-binding</keyword>
<dbReference type="SUPFAM" id="SSF55781">
    <property type="entry name" value="GAF domain-like"/>
    <property type="match status" value="1"/>
</dbReference>
<dbReference type="GO" id="GO:0003677">
    <property type="term" value="F:DNA binding"/>
    <property type="evidence" value="ECO:0007669"/>
    <property type="project" value="UniProtKB-KW"/>
</dbReference>
<dbReference type="GeneID" id="62763034"/>
<gene>
    <name evidence="6" type="ORF">DW663_07895</name>
</gene>
<dbReference type="AlphaFoldDB" id="A0A414PTS7"/>
<evidence type="ECO:0000313" key="6">
    <source>
        <dbReference type="EMBL" id="RHF71802.1"/>
    </source>
</evidence>
<dbReference type="Gene3D" id="1.10.10.10">
    <property type="entry name" value="Winged helix-like DNA-binding domain superfamily/Winged helix DNA-binding domain"/>
    <property type="match status" value="1"/>
</dbReference>
<dbReference type="PANTHER" id="PTHR30136">
    <property type="entry name" value="HELIX-TURN-HELIX TRANSCRIPTIONAL REGULATOR, ICLR FAMILY"/>
    <property type="match status" value="1"/>
</dbReference>
<feature type="domain" description="IclR-ED" evidence="5">
    <location>
        <begin position="69"/>
        <end position="250"/>
    </location>
</feature>
<comment type="caution">
    <text evidence="6">The sequence shown here is derived from an EMBL/GenBank/DDBJ whole genome shotgun (WGS) entry which is preliminary data.</text>
</comment>
<dbReference type="InterPro" id="IPR014757">
    <property type="entry name" value="Tscrpt_reg_IclR_C"/>
</dbReference>
<evidence type="ECO:0000259" key="4">
    <source>
        <dbReference type="PROSITE" id="PS51077"/>
    </source>
</evidence>
<dbReference type="InterPro" id="IPR036388">
    <property type="entry name" value="WH-like_DNA-bd_sf"/>
</dbReference>
<evidence type="ECO:0000313" key="7">
    <source>
        <dbReference type="Proteomes" id="UP000284676"/>
    </source>
</evidence>
<dbReference type="GO" id="GO:0003700">
    <property type="term" value="F:DNA-binding transcription factor activity"/>
    <property type="evidence" value="ECO:0007669"/>
    <property type="project" value="TreeGrafter"/>
</dbReference>
<evidence type="ECO:0000259" key="5">
    <source>
        <dbReference type="PROSITE" id="PS51078"/>
    </source>
</evidence>
<name>A0A414PTS7_FUSMR</name>
<dbReference type="PROSITE" id="PS51077">
    <property type="entry name" value="HTH_ICLR"/>
    <property type="match status" value="1"/>
</dbReference>
<protein>
    <submittedName>
        <fullName evidence="6">IclR family transcriptional regulator</fullName>
    </submittedName>
</protein>
<accession>A0A414PTS7</accession>
<dbReference type="PROSITE" id="PS51078">
    <property type="entry name" value="ICLR_ED"/>
    <property type="match status" value="1"/>
</dbReference>
<dbReference type="Gene3D" id="3.30.450.40">
    <property type="match status" value="1"/>
</dbReference>
<dbReference type="InterPro" id="IPR005471">
    <property type="entry name" value="Tscrpt_reg_IclR_N"/>
</dbReference>
<organism evidence="6 7">
    <name type="scientific">Fusobacterium mortiferum</name>
    <dbReference type="NCBI Taxonomy" id="850"/>
    <lineage>
        <taxon>Bacteria</taxon>
        <taxon>Fusobacteriati</taxon>
        <taxon>Fusobacteriota</taxon>
        <taxon>Fusobacteriia</taxon>
        <taxon>Fusobacteriales</taxon>
        <taxon>Fusobacteriaceae</taxon>
        <taxon>Fusobacterium</taxon>
    </lineage>
</organism>
<dbReference type="InterPro" id="IPR029016">
    <property type="entry name" value="GAF-like_dom_sf"/>
</dbReference>
<reference evidence="6 7" key="1">
    <citation type="submission" date="2018-08" db="EMBL/GenBank/DDBJ databases">
        <title>A genome reference for cultivated species of the human gut microbiota.</title>
        <authorList>
            <person name="Zou Y."/>
            <person name="Xue W."/>
            <person name="Luo G."/>
        </authorList>
    </citation>
    <scope>NUCLEOTIDE SEQUENCE [LARGE SCALE GENOMIC DNA]</scope>
    <source>
        <strain evidence="6 7">AM25-1</strain>
    </source>
</reference>
<dbReference type="PANTHER" id="PTHR30136:SF24">
    <property type="entry name" value="HTH-TYPE TRANSCRIPTIONAL REPRESSOR ALLR"/>
    <property type="match status" value="1"/>
</dbReference>
<sequence>MKNKEHNPTLRVLNILETLASNPEGLTLTQIAEIINSPKSTILPIIHTMANRKFIFFNEKTYTYTIGISSFCVGSSYTSNMNALQFIKSEMEYVVKKTDEICQMGILDGGEVLYVAKVDSTNPIRILSSVGKKLPAYCTALGKAMLFNYSKEELNNLYPEGFKAYTKNTITDFDILYKQLEEIKQTKVATEYGEVNEDSSCISVPLTNNNKIIAAISVSTPSFRLTQEKSEQIISYLLNAKNKIEIFFKEHDINDSQLILNR</sequence>
<evidence type="ECO:0000256" key="1">
    <source>
        <dbReference type="ARBA" id="ARBA00023015"/>
    </source>
</evidence>
<feature type="domain" description="HTH iclR-type" evidence="4">
    <location>
        <begin position="6"/>
        <end position="68"/>
    </location>
</feature>
<dbReference type="RefSeq" id="WP_005883987.1">
    <property type="nucleotide sequence ID" value="NZ_CABMMQ010000001.1"/>
</dbReference>
<dbReference type="Pfam" id="PF09339">
    <property type="entry name" value="HTH_IclR"/>
    <property type="match status" value="1"/>
</dbReference>
<dbReference type="GO" id="GO:0045892">
    <property type="term" value="P:negative regulation of DNA-templated transcription"/>
    <property type="evidence" value="ECO:0007669"/>
    <property type="project" value="TreeGrafter"/>
</dbReference>
<keyword evidence="3" id="KW-0804">Transcription</keyword>
<proteinExistence type="predicted"/>
<evidence type="ECO:0000256" key="3">
    <source>
        <dbReference type="ARBA" id="ARBA00023163"/>
    </source>
</evidence>